<name>A0A0N4V3R7_ENTVE</name>
<dbReference type="EMBL" id="UXUI01007853">
    <property type="protein sequence ID" value="VDD89670.1"/>
    <property type="molecule type" value="Genomic_DNA"/>
</dbReference>
<feature type="compositionally biased region" description="Basic and acidic residues" evidence="1">
    <location>
        <begin position="77"/>
        <end position="86"/>
    </location>
</feature>
<dbReference type="AlphaFoldDB" id="A0A0N4V3R7"/>
<reference evidence="4" key="1">
    <citation type="submission" date="2017-02" db="UniProtKB">
        <authorList>
            <consortium name="WormBaseParasite"/>
        </authorList>
    </citation>
    <scope>IDENTIFICATION</scope>
</reference>
<gene>
    <name evidence="2" type="ORF">EVEC_LOCUS4421</name>
</gene>
<keyword evidence="3" id="KW-1185">Reference proteome</keyword>
<proteinExistence type="predicted"/>
<evidence type="ECO:0000313" key="4">
    <source>
        <dbReference type="WBParaSite" id="EVEC_0000471301-mRNA-1"/>
    </source>
</evidence>
<dbReference type="SUPFAM" id="SSF54928">
    <property type="entry name" value="RNA-binding domain, RBD"/>
    <property type="match status" value="1"/>
</dbReference>
<reference evidence="2 3" key="2">
    <citation type="submission" date="2018-10" db="EMBL/GenBank/DDBJ databases">
        <authorList>
            <consortium name="Pathogen Informatics"/>
        </authorList>
    </citation>
    <scope>NUCLEOTIDE SEQUENCE [LARGE SCALE GENOMIC DNA]</scope>
</reference>
<dbReference type="CDD" id="cd00590">
    <property type="entry name" value="RRM_SF"/>
    <property type="match status" value="1"/>
</dbReference>
<accession>A0A0N4V3R7</accession>
<evidence type="ECO:0000256" key="1">
    <source>
        <dbReference type="SAM" id="MobiDB-lite"/>
    </source>
</evidence>
<evidence type="ECO:0000313" key="2">
    <source>
        <dbReference type="EMBL" id="VDD89670.1"/>
    </source>
</evidence>
<organism evidence="4">
    <name type="scientific">Enterobius vermicularis</name>
    <name type="common">Human pinworm</name>
    <dbReference type="NCBI Taxonomy" id="51028"/>
    <lineage>
        <taxon>Eukaryota</taxon>
        <taxon>Metazoa</taxon>
        <taxon>Ecdysozoa</taxon>
        <taxon>Nematoda</taxon>
        <taxon>Chromadorea</taxon>
        <taxon>Rhabditida</taxon>
        <taxon>Spirurina</taxon>
        <taxon>Oxyuridomorpha</taxon>
        <taxon>Oxyuroidea</taxon>
        <taxon>Oxyuridae</taxon>
        <taxon>Enterobius</taxon>
    </lineage>
</organism>
<evidence type="ECO:0000313" key="3">
    <source>
        <dbReference type="Proteomes" id="UP000274131"/>
    </source>
</evidence>
<protein>
    <submittedName>
        <fullName evidence="4">RRM domain-containing protein</fullName>
    </submittedName>
</protein>
<feature type="compositionally biased region" description="Polar residues" evidence="1">
    <location>
        <begin position="33"/>
        <end position="43"/>
    </location>
</feature>
<sequence>MSDSRMDELLSGLAEITPIKITHSLPMKDSDATENNSNKPNSESYEEVVDNSTCSHSNVEAAEESAECNSTAVDAAKPQESEKQEDGNVEVHCAESSVNALNANVSTSESPVDGFPVSDSKRKFRVLGLNYPGKWMESQTFLDLLHKSETFHLWFEKASEGKVKPGGASIVFESVAEAKNAFATVQKMEIDGRSLKLQASKLFYEDAVSSEDLQQPEKVTYPFDVVSTPSDTTYRLYAVHLHSSTKQDFLTSVFDTEYVKSIKLANDPYVPSEMQAEIVFSSKEDADTVQSELAELEVEEIDRMV</sequence>
<dbReference type="Proteomes" id="UP000274131">
    <property type="component" value="Unassembled WGS sequence"/>
</dbReference>
<dbReference type="WBParaSite" id="EVEC_0000471301-mRNA-1">
    <property type="protein sequence ID" value="EVEC_0000471301-mRNA-1"/>
    <property type="gene ID" value="EVEC_0000471301"/>
</dbReference>
<dbReference type="STRING" id="51028.A0A0N4V3R7"/>
<dbReference type="GO" id="GO:0003676">
    <property type="term" value="F:nucleic acid binding"/>
    <property type="evidence" value="ECO:0007669"/>
    <property type="project" value="InterPro"/>
</dbReference>
<dbReference type="InterPro" id="IPR035979">
    <property type="entry name" value="RBD_domain_sf"/>
</dbReference>
<feature type="region of interest" description="Disordered" evidence="1">
    <location>
        <begin position="14"/>
        <end position="88"/>
    </location>
</feature>
<dbReference type="OrthoDB" id="5869979at2759"/>